<keyword evidence="15" id="KW-1185">Reference proteome</keyword>
<reference evidence="14 15" key="1">
    <citation type="submission" date="2020-08" db="EMBL/GenBank/DDBJ databases">
        <title>Genomic Encyclopedia of Type Strains, Phase IV (KMG-IV): sequencing the most valuable type-strain genomes for metagenomic binning, comparative biology and taxonomic classification.</title>
        <authorList>
            <person name="Goeker M."/>
        </authorList>
    </citation>
    <scope>NUCLEOTIDE SEQUENCE [LARGE SCALE GENOMIC DNA]</scope>
    <source>
        <strain evidence="14 15">DSM 23240</strain>
    </source>
</reference>
<dbReference type="InterPro" id="IPR001173">
    <property type="entry name" value="Glyco_trans_2-like"/>
</dbReference>
<evidence type="ECO:0000256" key="1">
    <source>
        <dbReference type="ARBA" id="ARBA00004429"/>
    </source>
</evidence>
<dbReference type="EC" id="2.4.1.-" evidence="12"/>
<dbReference type="InterPro" id="IPR023725">
    <property type="entry name" value="Glucans_biosynth_gluTrFase_H"/>
</dbReference>
<dbReference type="RefSeq" id="WP_260326388.1">
    <property type="nucleotide sequence ID" value="NZ_JACHHQ010000002.1"/>
</dbReference>
<keyword evidence="9 12" id="KW-0812">Transmembrane</keyword>
<dbReference type="UniPathway" id="UPA00637"/>
<comment type="caution">
    <text evidence="14">The sequence shown here is derived from an EMBL/GenBank/DDBJ whole genome shotgun (WGS) entry which is preliminary data.</text>
</comment>
<evidence type="ECO:0000256" key="10">
    <source>
        <dbReference type="ARBA" id="ARBA00022989"/>
    </source>
</evidence>
<dbReference type="NCBIfam" id="NF003962">
    <property type="entry name" value="PRK05454.2-5"/>
    <property type="match status" value="1"/>
</dbReference>
<comment type="function">
    <text evidence="12">Involved in the biosynthesis of osmoregulated periplasmic glucans (OPGs).</text>
</comment>
<evidence type="ECO:0000256" key="8">
    <source>
        <dbReference type="ARBA" id="ARBA00022679"/>
    </source>
</evidence>
<dbReference type="CDD" id="cd04191">
    <property type="entry name" value="Glucan_BSP_MdoH"/>
    <property type="match status" value="1"/>
</dbReference>
<protein>
    <recommendedName>
        <fullName evidence="4 12">Glucans biosynthesis glucosyltransferase H</fullName>
        <ecNumber evidence="12">2.4.1.-</ecNumber>
    </recommendedName>
</protein>
<comment type="pathway">
    <text evidence="2 12">Glycan metabolism; osmoregulated periplasmic glucan (OPG) biosynthesis.</text>
</comment>
<feature type="transmembrane region" description="Helical" evidence="12">
    <location>
        <begin position="286"/>
        <end position="310"/>
    </location>
</feature>
<feature type="transmembrane region" description="Helical" evidence="12">
    <location>
        <begin position="657"/>
        <end position="680"/>
    </location>
</feature>
<dbReference type="Pfam" id="PF00535">
    <property type="entry name" value="Glycos_transf_2"/>
    <property type="match status" value="1"/>
</dbReference>
<dbReference type="AlphaFoldDB" id="A0A840RR31"/>
<dbReference type="Gene3D" id="3.90.550.10">
    <property type="entry name" value="Spore Coat Polysaccharide Biosynthesis Protein SpsA, Chain A"/>
    <property type="match status" value="1"/>
</dbReference>
<dbReference type="InterPro" id="IPR050321">
    <property type="entry name" value="Glycosyltr_2/OpgH_subfam"/>
</dbReference>
<evidence type="ECO:0000256" key="12">
    <source>
        <dbReference type="HAMAP-Rule" id="MF_01072"/>
    </source>
</evidence>
<feature type="transmembrane region" description="Helical" evidence="12">
    <location>
        <begin position="687"/>
        <end position="706"/>
    </location>
</feature>
<keyword evidence="8 12" id="KW-0808">Transferase</keyword>
<sequence length="934" mass="103441">MELHITAQLVHKAVLPVIDEHSPGEAYLQRLPLSSRQRVLLSERLHCAASETGAEPLAALHLALAGAEDPAFADNPAYASVANRLQLAYGMPARKDELNTIDGNPDSNSDNAAIGNHCNDVSDVSDVTDVSDAAAAVTDTLRADRLAPDPANMAHIIPEVVTDALGRARITIAPPINRTPIVARPWGTLNPIVRWIENANRAFDRRPSLKSRRRATAHEAAQQTSVEQHVVADPQQESRDILRHNGSLRRLVLVFMMLAQTVVATYFMSAVLPYHGAKPMEMLTLALFAILFCWVSAGFWTAMAGFLVLMRGTDRYVISREDAVPGPISANTRTAIVMPICNEDVTRVFAGLRATFESVKQGGELERFDFYVLSDSGDPDICTAELDAWVTLSRTLGAFGRIFYRHRRRRVKRKSGNIDDFCRRWGANYDYMIVLDADSVMSGTCLTTLVRLMEANPSAGIIQTAPRAAGRDTLYARIQQFSTRVYGPLFTAGLHYWQLGESHYWGHNAIIRLAPFMQYCALAPLPGEGTLAGEILSHDFVEAALMRRAGWGVWIAYDLAGSFEEMPPNLLDELKRDRRWCQGNLMNFRLFLARGMHGVHRAVFVTGVMAYISAPLWFGFLVLSTVLLAMHTLIVPEYFVTPGQLFPVWPEWHPEKALTLFSATATLLFLPKVLSVILIWTKGAREFGGALRLAISMVIELLFSMLLAPVRMLFHTWFVVGAFLGWAISWKSPPREDTETRWSEAVARHGWHTALGVVWGTGVFLLEPSFLWWLLPIVGSLVVSIPLSVYSSRVSLGRSFRHAQLFVIPEEVDLPPELAATTAYNEAGKRLAGFNEAVIDPTMNALVCAAVTARPHGPASSLVAHAELLQSALSAGPNSLSSSEKSALLDNPLILSRLHFLVWSSPNAHRHWREMTQTMPYLARIQPGNPHFMS</sequence>
<accession>A0A840RR31</accession>
<evidence type="ECO:0000256" key="4">
    <source>
        <dbReference type="ARBA" id="ARBA00020585"/>
    </source>
</evidence>
<feature type="transmembrane region" description="Helical" evidence="12">
    <location>
        <begin position="602"/>
        <end position="630"/>
    </location>
</feature>
<feature type="transmembrane region" description="Helical" evidence="12">
    <location>
        <begin position="772"/>
        <end position="791"/>
    </location>
</feature>
<evidence type="ECO:0000313" key="15">
    <source>
        <dbReference type="Proteomes" id="UP000571084"/>
    </source>
</evidence>
<evidence type="ECO:0000256" key="9">
    <source>
        <dbReference type="ARBA" id="ARBA00022692"/>
    </source>
</evidence>
<dbReference type="NCBIfam" id="NF003955">
    <property type="entry name" value="PRK05454.1-1"/>
    <property type="match status" value="1"/>
</dbReference>
<gene>
    <name evidence="12" type="primary">opgH</name>
    <name evidence="14" type="ORF">HNR39_001273</name>
</gene>
<dbReference type="PANTHER" id="PTHR43867">
    <property type="entry name" value="CELLULOSE SYNTHASE CATALYTIC SUBUNIT A [UDP-FORMING]"/>
    <property type="match status" value="1"/>
</dbReference>
<keyword evidence="5 12" id="KW-1003">Cell membrane</keyword>
<dbReference type="GO" id="GO:0009250">
    <property type="term" value="P:glucan biosynthetic process"/>
    <property type="evidence" value="ECO:0007669"/>
    <property type="project" value="UniProtKB-UniRule"/>
</dbReference>
<evidence type="ECO:0000256" key="5">
    <source>
        <dbReference type="ARBA" id="ARBA00022475"/>
    </source>
</evidence>
<evidence type="ECO:0000256" key="7">
    <source>
        <dbReference type="ARBA" id="ARBA00022676"/>
    </source>
</evidence>
<evidence type="ECO:0000256" key="6">
    <source>
        <dbReference type="ARBA" id="ARBA00022519"/>
    </source>
</evidence>
<comment type="similarity">
    <text evidence="3 12">Belongs to the glycosyltransferase 2 family. OpgH subfamily.</text>
</comment>
<keyword evidence="10 12" id="KW-1133">Transmembrane helix</keyword>
<dbReference type="PANTHER" id="PTHR43867:SF5">
    <property type="entry name" value="GLUCANS BIOSYNTHESIS GLUCOSYLTRANSFERASE H"/>
    <property type="match status" value="1"/>
</dbReference>
<evidence type="ECO:0000256" key="2">
    <source>
        <dbReference type="ARBA" id="ARBA00005001"/>
    </source>
</evidence>
<feature type="transmembrane region" description="Helical" evidence="12">
    <location>
        <begin position="251"/>
        <end position="274"/>
    </location>
</feature>
<feature type="domain" description="Glycosyltransferase 2-like" evidence="13">
    <location>
        <begin position="336"/>
        <end position="518"/>
    </location>
</feature>
<dbReference type="GO" id="GO:0016758">
    <property type="term" value="F:hexosyltransferase activity"/>
    <property type="evidence" value="ECO:0007669"/>
    <property type="project" value="UniProtKB-UniRule"/>
</dbReference>
<evidence type="ECO:0000256" key="11">
    <source>
        <dbReference type="ARBA" id="ARBA00023136"/>
    </source>
</evidence>
<dbReference type="FunFam" id="3.90.550.10:FF:000047">
    <property type="entry name" value="Glucans biosynthesis glucosyltransferase H"/>
    <property type="match status" value="1"/>
</dbReference>
<keyword evidence="7 12" id="KW-0328">Glycosyltransferase</keyword>
<dbReference type="GO" id="GO:0005886">
    <property type="term" value="C:plasma membrane"/>
    <property type="evidence" value="ECO:0007669"/>
    <property type="project" value="UniProtKB-SubCell"/>
</dbReference>
<dbReference type="SUPFAM" id="SSF53448">
    <property type="entry name" value="Nucleotide-diphospho-sugar transferases"/>
    <property type="match status" value="1"/>
</dbReference>
<evidence type="ECO:0000256" key="3">
    <source>
        <dbReference type="ARBA" id="ARBA00009337"/>
    </source>
</evidence>
<comment type="subcellular location">
    <subcellularLocation>
        <location evidence="1">Cell inner membrane</location>
        <topology evidence="1">Multi-pass membrane protein</topology>
    </subcellularLocation>
    <subcellularLocation>
        <location evidence="12">Cell membrane</location>
        <topology evidence="12">Multi-pass membrane protein</topology>
    </subcellularLocation>
</comment>
<dbReference type="NCBIfam" id="NF003958">
    <property type="entry name" value="PRK05454.2-1"/>
    <property type="match status" value="1"/>
</dbReference>
<proteinExistence type="inferred from homology"/>
<organism evidence="14 15">
    <name type="scientific">Glaciimonas immobilis</name>
    <dbReference type="NCBI Taxonomy" id="728004"/>
    <lineage>
        <taxon>Bacteria</taxon>
        <taxon>Pseudomonadati</taxon>
        <taxon>Pseudomonadota</taxon>
        <taxon>Betaproteobacteria</taxon>
        <taxon>Burkholderiales</taxon>
        <taxon>Oxalobacteraceae</taxon>
        <taxon>Glaciimonas</taxon>
    </lineage>
</organism>
<name>A0A840RR31_9BURK</name>
<evidence type="ECO:0000313" key="14">
    <source>
        <dbReference type="EMBL" id="MBB5199446.1"/>
    </source>
</evidence>
<dbReference type="Proteomes" id="UP000571084">
    <property type="component" value="Unassembled WGS sequence"/>
</dbReference>
<evidence type="ECO:0000259" key="13">
    <source>
        <dbReference type="Pfam" id="PF00535"/>
    </source>
</evidence>
<keyword evidence="11 12" id="KW-0472">Membrane</keyword>
<dbReference type="InterPro" id="IPR029044">
    <property type="entry name" value="Nucleotide-diphossugar_trans"/>
</dbReference>
<keyword evidence="6" id="KW-0997">Cell inner membrane</keyword>
<dbReference type="EMBL" id="JACHHQ010000002">
    <property type="protein sequence ID" value="MBB5199446.1"/>
    <property type="molecule type" value="Genomic_DNA"/>
</dbReference>
<dbReference type="HAMAP" id="MF_01072">
    <property type="entry name" value="MdoH_OpgH"/>
    <property type="match status" value="1"/>
</dbReference>